<evidence type="ECO:0000256" key="1">
    <source>
        <dbReference type="ARBA" id="ARBA00004123"/>
    </source>
</evidence>
<dbReference type="SMART" id="SM00360">
    <property type="entry name" value="RRM"/>
    <property type="match status" value="2"/>
</dbReference>
<dbReference type="InterPro" id="IPR006630">
    <property type="entry name" value="La_HTH"/>
</dbReference>
<dbReference type="AlphaFoldDB" id="A0A6A4V5S1"/>
<feature type="domain" description="HTH La-type RNA-binding" evidence="7">
    <location>
        <begin position="46"/>
        <end position="138"/>
    </location>
</feature>
<evidence type="ECO:0000313" key="9">
    <source>
        <dbReference type="EMBL" id="KAF0286924.1"/>
    </source>
</evidence>
<organism evidence="9 10">
    <name type="scientific">Amphibalanus amphitrite</name>
    <name type="common">Striped barnacle</name>
    <name type="synonym">Balanus amphitrite</name>
    <dbReference type="NCBI Taxonomy" id="1232801"/>
    <lineage>
        <taxon>Eukaryota</taxon>
        <taxon>Metazoa</taxon>
        <taxon>Ecdysozoa</taxon>
        <taxon>Arthropoda</taxon>
        <taxon>Crustacea</taxon>
        <taxon>Multicrustacea</taxon>
        <taxon>Cirripedia</taxon>
        <taxon>Thoracica</taxon>
        <taxon>Thoracicalcarea</taxon>
        <taxon>Balanomorpha</taxon>
        <taxon>Balanoidea</taxon>
        <taxon>Balanidae</taxon>
        <taxon>Amphibalaninae</taxon>
        <taxon>Amphibalanus</taxon>
    </lineage>
</organism>
<dbReference type="PROSITE" id="PS50961">
    <property type="entry name" value="HTH_LA"/>
    <property type="match status" value="1"/>
</dbReference>
<feature type="region of interest" description="Disordered" evidence="5">
    <location>
        <begin position="1"/>
        <end position="52"/>
    </location>
</feature>
<evidence type="ECO:0000313" key="10">
    <source>
        <dbReference type="Proteomes" id="UP000440578"/>
    </source>
</evidence>
<feature type="compositionally biased region" description="Basic and acidic residues" evidence="5">
    <location>
        <begin position="1"/>
        <end position="23"/>
    </location>
</feature>
<dbReference type="PROSITE" id="PS50102">
    <property type="entry name" value="RRM"/>
    <property type="match status" value="1"/>
</dbReference>
<dbReference type="Pfam" id="PF00076">
    <property type="entry name" value="RRM_1"/>
    <property type="match status" value="1"/>
</dbReference>
<feature type="region of interest" description="Disordered" evidence="5">
    <location>
        <begin position="370"/>
        <end position="405"/>
    </location>
</feature>
<dbReference type="SUPFAM" id="SSF54928">
    <property type="entry name" value="RNA-binding domain, RBD"/>
    <property type="match status" value="1"/>
</dbReference>
<gene>
    <name evidence="9" type="primary">LA_1</name>
    <name evidence="9" type="ORF">FJT64_014572</name>
</gene>
<dbReference type="OrthoDB" id="439993at2759"/>
<dbReference type="InterPro" id="IPR036388">
    <property type="entry name" value="WH-like_DNA-bd_sf"/>
</dbReference>
<dbReference type="Gene3D" id="3.30.70.330">
    <property type="match status" value="2"/>
</dbReference>
<dbReference type="PANTHER" id="PTHR22792">
    <property type="entry name" value="LUPUS LA PROTEIN-RELATED"/>
    <property type="match status" value="1"/>
</dbReference>
<reference evidence="9 10" key="1">
    <citation type="submission" date="2019-07" db="EMBL/GenBank/DDBJ databases">
        <title>Draft genome assembly of a fouling barnacle, Amphibalanus amphitrite (Darwin, 1854): The first reference genome for Thecostraca.</title>
        <authorList>
            <person name="Kim W."/>
        </authorList>
    </citation>
    <scope>NUCLEOTIDE SEQUENCE [LARGE SCALE GENOMIC DNA]</scope>
    <source>
        <strain evidence="9">SNU_AA5</strain>
        <tissue evidence="9">Soma without cirri and trophi</tissue>
    </source>
</reference>
<dbReference type="InterPro" id="IPR036390">
    <property type="entry name" value="WH_DNA-bd_sf"/>
</dbReference>
<dbReference type="GO" id="GO:0045727">
    <property type="term" value="P:positive regulation of translation"/>
    <property type="evidence" value="ECO:0007669"/>
    <property type="project" value="TreeGrafter"/>
</dbReference>
<comment type="subcellular location">
    <subcellularLocation>
        <location evidence="1">Nucleus</location>
    </subcellularLocation>
</comment>
<dbReference type="PROSITE" id="PS51939">
    <property type="entry name" value="XRRM"/>
    <property type="match status" value="1"/>
</dbReference>
<dbReference type="CDD" id="cd08028">
    <property type="entry name" value="LARP_3"/>
    <property type="match status" value="1"/>
</dbReference>
<dbReference type="Pfam" id="PF08777">
    <property type="entry name" value="RRM_3"/>
    <property type="match status" value="1"/>
</dbReference>
<feature type="region of interest" description="Disordered" evidence="5">
    <location>
        <begin position="243"/>
        <end position="279"/>
    </location>
</feature>
<evidence type="ECO:0000259" key="6">
    <source>
        <dbReference type="PROSITE" id="PS50102"/>
    </source>
</evidence>
<dbReference type="GO" id="GO:0008033">
    <property type="term" value="P:tRNA processing"/>
    <property type="evidence" value="ECO:0007669"/>
    <property type="project" value="TreeGrafter"/>
</dbReference>
<dbReference type="InterPro" id="IPR000504">
    <property type="entry name" value="RRM_dom"/>
</dbReference>
<evidence type="ECO:0000259" key="7">
    <source>
        <dbReference type="PROSITE" id="PS50961"/>
    </source>
</evidence>
<feature type="compositionally biased region" description="Basic and acidic residues" evidence="5">
    <location>
        <begin position="30"/>
        <end position="44"/>
    </location>
</feature>
<name>A0A6A4V5S1_AMPAM</name>
<dbReference type="SUPFAM" id="SSF46785">
    <property type="entry name" value="Winged helix' DNA-binding domain"/>
    <property type="match status" value="1"/>
</dbReference>
<feature type="compositionally biased region" description="Basic residues" evidence="5">
    <location>
        <begin position="378"/>
        <end position="405"/>
    </location>
</feature>
<dbReference type="EMBL" id="VIIS01002221">
    <property type="protein sequence ID" value="KAF0286924.1"/>
    <property type="molecule type" value="Genomic_DNA"/>
</dbReference>
<dbReference type="PRINTS" id="PR00302">
    <property type="entry name" value="LUPUSLA"/>
</dbReference>
<evidence type="ECO:0000256" key="4">
    <source>
        <dbReference type="PROSITE-ProRule" id="PRU00332"/>
    </source>
</evidence>
<dbReference type="Gene3D" id="1.10.10.10">
    <property type="entry name" value="Winged helix-like DNA-binding domain superfamily/Winged helix DNA-binding domain"/>
    <property type="match status" value="1"/>
</dbReference>
<dbReference type="GO" id="GO:1990904">
    <property type="term" value="C:ribonucleoprotein complex"/>
    <property type="evidence" value="ECO:0007669"/>
    <property type="project" value="UniProtKB-UniRule"/>
</dbReference>
<dbReference type="GO" id="GO:0003729">
    <property type="term" value="F:mRNA binding"/>
    <property type="evidence" value="ECO:0007669"/>
    <property type="project" value="TreeGrafter"/>
</dbReference>
<dbReference type="SMART" id="SM00715">
    <property type="entry name" value="LA"/>
    <property type="match status" value="1"/>
</dbReference>
<keyword evidence="3" id="KW-0539">Nucleus</keyword>
<dbReference type="CDD" id="cd12291">
    <property type="entry name" value="RRM1_La"/>
    <property type="match status" value="1"/>
</dbReference>
<dbReference type="Proteomes" id="UP000440578">
    <property type="component" value="Unassembled WGS sequence"/>
</dbReference>
<dbReference type="GO" id="GO:0010494">
    <property type="term" value="C:cytoplasmic stress granule"/>
    <property type="evidence" value="ECO:0007669"/>
    <property type="project" value="TreeGrafter"/>
</dbReference>
<evidence type="ECO:0000259" key="8">
    <source>
        <dbReference type="PROSITE" id="PS51939"/>
    </source>
</evidence>
<dbReference type="InterPro" id="IPR002344">
    <property type="entry name" value="Lupus_La"/>
</dbReference>
<dbReference type="PANTHER" id="PTHR22792:SF166">
    <property type="entry name" value="LUPUS LA PROTEIN HOMOLOG"/>
    <property type="match status" value="1"/>
</dbReference>
<dbReference type="Pfam" id="PF05383">
    <property type="entry name" value="La"/>
    <property type="match status" value="1"/>
</dbReference>
<comment type="caution">
    <text evidence="9">The sequence shown here is derived from an EMBL/GenBank/DDBJ whole genome shotgun (WGS) entry which is preliminary data.</text>
</comment>
<evidence type="ECO:0000256" key="3">
    <source>
        <dbReference type="ARBA" id="ARBA00023242"/>
    </source>
</evidence>
<protein>
    <submittedName>
        <fullName evidence="9">La</fullName>
    </submittedName>
</protein>
<dbReference type="InterPro" id="IPR014886">
    <property type="entry name" value="La_xRRM"/>
</dbReference>
<dbReference type="GO" id="GO:0005634">
    <property type="term" value="C:nucleus"/>
    <property type="evidence" value="ECO:0007669"/>
    <property type="project" value="UniProtKB-SubCell"/>
</dbReference>
<keyword evidence="2 4" id="KW-0694">RNA-binding</keyword>
<proteinExistence type="predicted"/>
<dbReference type="GO" id="GO:0005829">
    <property type="term" value="C:cytosol"/>
    <property type="evidence" value="ECO:0007669"/>
    <property type="project" value="TreeGrafter"/>
</dbReference>
<evidence type="ECO:0000256" key="2">
    <source>
        <dbReference type="ARBA" id="ARBA00022884"/>
    </source>
</evidence>
<dbReference type="InterPro" id="IPR012677">
    <property type="entry name" value="Nucleotide-bd_a/b_plait_sf"/>
</dbReference>
<sequence>MADVAEKTDASKEEVDAKVKADEPPADSAGDAKEESEGNADAKQENGTPSNLEQKIIRQIEYYFGDYNLPKDKFLQEEIKKDDGWVSLDTMLNFQRLKNLTTDKDVITGALLKSTAKLMEVSEDGSKLRRNPEKPLPELSDARKQEIISRSVYIKGFPKENTTLDMLLEFLKDFGKTDNVQMRNYHDKVEDKWKFKGSIFATFPSKEEAEAFIKLESVKHGDEELIRKWQADYLEEKKIEMKEGKRGKEKRKQNLKEAAGDDKDAEKNGDDKKDEEKEEKVEHVLGAVLVLKGLKETTKWTSIKDRLVELGGDVAFVDFSPGDPEAYARLKAAGSAKDVFAKMEGGKVEIDGTEVEARVLEGEEEVKYLDDQHEARKNLRSQFKRKGSQRGRGRGRGRGAKRGRF</sequence>
<dbReference type="InterPro" id="IPR035979">
    <property type="entry name" value="RBD_domain_sf"/>
</dbReference>
<keyword evidence="10" id="KW-1185">Reference proteome</keyword>
<feature type="domain" description="XRRM" evidence="8">
    <location>
        <begin position="282"/>
        <end position="401"/>
    </location>
</feature>
<dbReference type="InterPro" id="IPR045180">
    <property type="entry name" value="La_dom_prot"/>
</dbReference>
<evidence type="ECO:0000256" key="5">
    <source>
        <dbReference type="SAM" id="MobiDB-lite"/>
    </source>
</evidence>
<accession>A0A6A4V5S1</accession>
<feature type="domain" description="RRM" evidence="6">
    <location>
        <begin position="150"/>
        <end position="246"/>
    </location>
</feature>